<evidence type="ECO:0000256" key="1">
    <source>
        <dbReference type="SAM" id="MobiDB-lite"/>
    </source>
</evidence>
<comment type="caution">
    <text evidence="2">The sequence shown here is derived from an EMBL/GenBank/DDBJ whole genome shotgun (WGS) entry which is preliminary data.</text>
</comment>
<proteinExistence type="predicted"/>
<dbReference type="RefSeq" id="WP_129122195.1">
    <property type="nucleotide sequence ID" value="NZ_PEIB01000010.1"/>
</dbReference>
<keyword evidence="3" id="KW-1185">Reference proteome</keyword>
<sequence length="113" mass="13142">MASTPNKASDLTRWDEEKIDKLTDAICFRQKEFDGKLSERGWEGEVTDKMTDVVTYQIKDESSEFNTQLKLMGREKKTLRPYEASDEYSKTVYGRPPPKPVEDKDKKKKSKSK</sequence>
<organism evidence="2 3">
    <name type="scientific">Veronia nyctiphanis</name>
    <dbReference type="NCBI Taxonomy" id="1278244"/>
    <lineage>
        <taxon>Bacteria</taxon>
        <taxon>Pseudomonadati</taxon>
        <taxon>Pseudomonadota</taxon>
        <taxon>Gammaproteobacteria</taxon>
        <taxon>Vibrionales</taxon>
        <taxon>Vibrionaceae</taxon>
        <taxon>Veronia</taxon>
    </lineage>
</organism>
<accession>A0A4Q0YW02</accession>
<protein>
    <submittedName>
        <fullName evidence="2">Uncharacterized protein</fullName>
    </submittedName>
</protein>
<dbReference type="Proteomes" id="UP000290287">
    <property type="component" value="Unassembled WGS sequence"/>
</dbReference>
<reference evidence="2 3" key="1">
    <citation type="submission" date="2017-10" db="EMBL/GenBank/DDBJ databases">
        <title>Nyctiphanis sp. nov., isolated from the stomach of the euphausiid Nyctiphanes simplex (Hansen, 1911) in the Gulf of California.</title>
        <authorList>
            <person name="Gomez-Gil B."/>
            <person name="Aguilar-Mendez M."/>
            <person name="Lopez-Cortes A."/>
            <person name="Gomez-Gutierrez J."/>
            <person name="Roque A."/>
            <person name="Lang E."/>
            <person name="Gonzalez-Castillo A."/>
        </authorList>
    </citation>
    <scope>NUCLEOTIDE SEQUENCE [LARGE SCALE GENOMIC DNA]</scope>
    <source>
        <strain evidence="2 3">CAIM 600</strain>
    </source>
</reference>
<evidence type="ECO:0000313" key="3">
    <source>
        <dbReference type="Proteomes" id="UP000290287"/>
    </source>
</evidence>
<feature type="region of interest" description="Disordered" evidence="1">
    <location>
        <begin position="74"/>
        <end position="113"/>
    </location>
</feature>
<dbReference type="AlphaFoldDB" id="A0A4Q0YW02"/>
<gene>
    <name evidence="2" type="ORF">CS022_10320</name>
</gene>
<name>A0A4Q0YW02_9GAMM</name>
<dbReference type="EMBL" id="PEIB01000010">
    <property type="protein sequence ID" value="RXJ73359.1"/>
    <property type="molecule type" value="Genomic_DNA"/>
</dbReference>
<evidence type="ECO:0000313" key="2">
    <source>
        <dbReference type="EMBL" id="RXJ73359.1"/>
    </source>
</evidence>